<keyword evidence="3" id="KW-1185">Reference proteome</keyword>
<protein>
    <submittedName>
        <fullName evidence="2">Uncharacterized protein</fullName>
    </submittedName>
</protein>
<dbReference type="EMBL" id="MCOG01000013">
    <property type="protein sequence ID" value="ORY80086.1"/>
    <property type="molecule type" value="Genomic_DNA"/>
</dbReference>
<gene>
    <name evidence="2" type="ORF">LY90DRAFT_500465</name>
</gene>
<evidence type="ECO:0000313" key="3">
    <source>
        <dbReference type="Proteomes" id="UP000193920"/>
    </source>
</evidence>
<dbReference type="AlphaFoldDB" id="A0A1Y2F9S4"/>
<organism evidence="2 3">
    <name type="scientific">Neocallimastix californiae</name>
    <dbReference type="NCBI Taxonomy" id="1754190"/>
    <lineage>
        <taxon>Eukaryota</taxon>
        <taxon>Fungi</taxon>
        <taxon>Fungi incertae sedis</taxon>
        <taxon>Chytridiomycota</taxon>
        <taxon>Chytridiomycota incertae sedis</taxon>
        <taxon>Neocallimastigomycetes</taxon>
        <taxon>Neocallimastigales</taxon>
        <taxon>Neocallimastigaceae</taxon>
        <taxon>Neocallimastix</taxon>
    </lineage>
</organism>
<evidence type="ECO:0000256" key="1">
    <source>
        <dbReference type="SAM" id="MobiDB-lite"/>
    </source>
</evidence>
<proteinExistence type="predicted"/>
<comment type="caution">
    <text evidence="2">The sequence shown here is derived from an EMBL/GenBank/DDBJ whole genome shotgun (WGS) entry which is preliminary data.</text>
</comment>
<reference evidence="2 3" key="1">
    <citation type="submission" date="2016-08" db="EMBL/GenBank/DDBJ databases">
        <title>A Parts List for Fungal Cellulosomes Revealed by Comparative Genomics.</title>
        <authorList>
            <consortium name="DOE Joint Genome Institute"/>
            <person name="Haitjema C.H."/>
            <person name="Gilmore S.P."/>
            <person name="Henske J.K."/>
            <person name="Solomon K.V."/>
            <person name="De Groot R."/>
            <person name="Kuo A."/>
            <person name="Mondo S.J."/>
            <person name="Salamov A.A."/>
            <person name="Labutti K."/>
            <person name="Zhao Z."/>
            <person name="Chiniquy J."/>
            <person name="Barry K."/>
            <person name="Brewer H.M."/>
            <person name="Purvine S.O."/>
            <person name="Wright A.T."/>
            <person name="Boxma B."/>
            <person name="Van Alen T."/>
            <person name="Hackstein J.H."/>
            <person name="Baker S.E."/>
            <person name="Grigoriev I.V."/>
            <person name="O'Malley M.A."/>
        </authorList>
    </citation>
    <scope>NUCLEOTIDE SEQUENCE [LARGE SCALE GENOMIC DNA]</scope>
    <source>
        <strain evidence="2 3">G1</strain>
    </source>
</reference>
<evidence type="ECO:0000313" key="2">
    <source>
        <dbReference type="EMBL" id="ORY80086.1"/>
    </source>
</evidence>
<accession>A0A1Y2F9S4</accession>
<name>A0A1Y2F9S4_9FUNG</name>
<feature type="compositionally biased region" description="Basic and acidic residues" evidence="1">
    <location>
        <begin position="117"/>
        <end position="140"/>
    </location>
</feature>
<feature type="region of interest" description="Disordered" evidence="1">
    <location>
        <begin position="42"/>
        <end position="81"/>
    </location>
</feature>
<sequence length="371" mass="41467">MTSVKTSRAFDILINNDDIEIKSIKSNQEKIPFAFQKRDKIPRDNIEVIPSAPITPSTPTTPLTPSTPSTPSTPNLEKDSQKNLRNSISSFSAISSLSNLPYDERPVPTLYNKIKKAKEEKARQERERAREERAKEERDKKSVSLLVGLSEEKTAQLSWKKSVDDDLCDGRPKSVVSKSSAYDRQLQHSSMTIIAEVIGSNDLNSDSENEYEEKSEINDVKEANQSKQIIHETKVSEDNDSLANNINNASSTNLYPAECIASSIEEIKSNISQVENSSIRASIVTQDQVEKQLSQSNLSVKKTEEDKNQNSPKVMIPVAPEEHELLKHDNSTTYKTNKQVKGKDRSIKQKKEKKSKKSKKNSTAGCGCIIS</sequence>
<feature type="region of interest" description="Disordered" evidence="1">
    <location>
        <begin position="293"/>
        <end position="371"/>
    </location>
</feature>
<feature type="compositionally biased region" description="Low complexity" evidence="1">
    <location>
        <begin position="50"/>
        <end position="74"/>
    </location>
</feature>
<feature type="compositionally biased region" description="Basic and acidic residues" evidence="1">
    <location>
        <begin position="320"/>
        <end position="330"/>
    </location>
</feature>
<feature type="compositionally biased region" description="Basic residues" evidence="1">
    <location>
        <begin position="350"/>
        <end position="360"/>
    </location>
</feature>
<dbReference type="Proteomes" id="UP000193920">
    <property type="component" value="Unassembled WGS sequence"/>
</dbReference>
<feature type="region of interest" description="Disordered" evidence="1">
    <location>
        <begin position="113"/>
        <end position="140"/>
    </location>
</feature>